<feature type="domain" description="DUF6396" evidence="2">
    <location>
        <begin position="247"/>
        <end position="321"/>
    </location>
</feature>
<dbReference type="PANTHER" id="PTHR11102:SF160">
    <property type="entry name" value="ERAD-ASSOCIATED E3 UBIQUITIN-PROTEIN LIGASE COMPONENT HRD3"/>
    <property type="match status" value="1"/>
</dbReference>
<organism evidence="3 4">
    <name type="scientific">Xenorhabdus szentirmaii DSM 16338</name>
    <dbReference type="NCBI Taxonomy" id="1427518"/>
    <lineage>
        <taxon>Bacteria</taxon>
        <taxon>Pseudomonadati</taxon>
        <taxon>Pseudomonadota</taxon>
        <taxon>Gammaproteobacteria</taxon>
        <taxon>Enterobacterales</taxon>
        <taxon>Morganellaceae</taxon>
        <taxon>Xenorhabdus</taxon>
    </lineage>
</organism>
<dbReference type="InterPro" id="IPR050767">
    <property type="entry name" value="Sel1_AlgK"/>
</dbReference>
<evidence type="ECO:0000313" key="4">
    <source>
        <dbReference type="Proteomes" id="UP000019202"/>
    </source>
</evidence>
<dbReference type="Gene3D" id="1.25.40.10">
    <property type="entry name" value="Tetratricopeptide repeat domain"/>
    <property type="match status" value="1"/>
</dbReference>
<dbReference type="InterPro" id="IPR006597">
    <property type="entry name" value="Sel1-like"/>
</dbReference>
<keyword evidence="1" id="KW-0472">Membrane</keyword>
<dbReference type="InterPro" id="IPR045653">
    <property type="entry name" value="DUF6396"/>
</dbReference>
<dbReference type="AlphaFoldDB" id="W1J6W5"/>
<dbReference type="SMART" id="SM00671">
    <property type="entry name" value="SEL1"/>
    <property type="match status" value="2"/>
</dbReference>
<proteinExistence type="predicted"/>
<dbReference type="InterPro" id="IPR011990">
    <property type="entry name" value="TPR-like_helical_dom_sf"/>
</dbReference>
<keyword evidence="1" id="KW-0812">Transmembrane</keyword>
<evidence type="ECO:0000259" key="2">
    <source>
        <dbReference type="Pfam" id="PF19933"/>
    </source>
</evidence>
<accession>W1J6W5</accession>
<keyword evidence="3" id="KW-0449">Lipoprotein</keyword>
<dbReference type="Pfam" id="PF08238">
    <property type="entry name" value="Sel1"/>
    <property type="match status" value="2"/>
</dbReference>
<comment type="caution">
    <text evidence="3">The sequence shown here is derived from an EMBL/GenBank/DDBJ whole genome shotgun (WGS) entry which is preliminary data.</text>
</comment>
<dbReference type="EMBL" id="CBXF010000143">
    <property type="protein sequence ID" value="CDL85606.1"/>
    <property type="molecule type" value="Genomic_DNA"/>
</dbReference>
<evidence type="ECO:0000256" key="1">
    <source>
        <dbReference type="SAM" id="Phobius"/>
    </source>
</evidence>
<feature type="transmembrane region" description="Helical" evidence="1">
    <location>
        <begin position="6"/>
        <end position="25"/>
    </location>
</feature>
<keyword evidence="4" id="KW-1185">Reference proteome</keyword>
<gene>
    <name evidence="3" type="ORF">XSR1_80104</name>
</gene>
<dbReference type="Pfam" id="PF19933">
    <property type="entry name" value="DUF6396"/>
    <property type="match status" value="1"/>
</dbReference>
<dbReference type="Proteomes" id="UP000019202">
    <property type="component" value="Unassembled WGS sequence"/>
</dbReference>
<dbReference type="STRING" id="1427518.XSR1_80104"/>
<evidence type="ECO:0000313" key="3">
    <source>
        <dbReference type="EMBL" id="CDL85606.1"/>
    </source>
</evidence>
<sequence length="322" mass="37241">MKLKPLYFFIFCLCLGLFSTGAYFMNQKPKSLQEREANLHFTCVYEKDTLPALNPEADIWFQQARALEKVKGKPDYTTIGRLYRQAAEKDHYKALFNLQNLIRYGKVPPQAGKRPPQEVLELVEKLIKLNIPLGYYQMGYLLDRGYAVEQDKTAALTYFRKAADMGNPAGQYIIGDLFTSRGLLDDRDNPAYYPEIGAEMLKCSIEQGFAKAGYALAVQYLYTDKNYPKATYYFQEAVKNGYDISVLQLIDSFQNPSPQNLDDYLALPKDPERVRRYRLIREELRYNPEARFPDIDKIVPLPPAPLPEWDGTFEYKKNNESH</sequence>
<keyword evidence="1" id="KW-1133">Transmembrane helix</keyword>
<name>W1J6W5_9GAMM</name>
<dbReference type="SUPFAM" id="SSF81901">
    <property type="entry name" value="HCP-like"/>
    <property type="match status" value="1"/>
</dbReference>
<dbReference type="PANTHER" id="PTHR11102">
    <property type="entry name" value="SEL-1-LIKE PROTEIN"/>
    <property type="match status" value="1"/>
</dbReference>
<protein>
    <submittedName>
        <fullName evidence="3">Lipoprotein</fullName>
    </submittedName>
</protein>
<reference evidence="3" key="1">
    <citation type="submission" date="2013-11" db="EMBL/GenBank/DDBJ databases">
        <title>Draft genome sequence and annotation of the entomopathogenic bacteria, Xenorhabdus cabanillasi strain JM26 and Xenorhabdus szentirmai strain DSM 16338.</title>
        <authorList>
            <person name="Gualtieri M."/>
            <person name="Ogier J.C."/>
            <person name="Pages S."/>
            <person name="Givaudan A."/>
            <person name="Gaudriault S."/>
        </authorList>
    </citation>
    <scope>NUCLEOTIDE SEQUENCE [LARGE SCALE GENOMIC DNA]</scope>
    <source>
        <strain evidence="3">DSM 16338</strain>
    </source>
</reference>